<dbReference type="STRING" id="1122997.GCA_000425285_00381"/>
<evidence type="ECO:0000313" key="8">
    <source>
        <dbReference type="EMBL" id="VEI03714.1"/>
    </source>
</evidence>
<protein>
    <submittedName>
        <fullName evidence="8">Flp pilus assembly protein TadB</fullName>
    </submittedName>
</protein>
<evidence type="ECO:0000256" key="1">
    <source>
        <dbReference type="ARBA" id="ARBA00004651"/>
    </source>
</evidence>
<evidence type="ECO:0000256" key="4">
    <source>
        <dbReference type="ARBA" id="ARBA00022989"/>
    </source>
</evidence>
<feature type="domain" description="Type II secretion system protein GspF" evidence="7">
    <location>
        <begin position="129"/>
        <end position="249"/>
    </location>
</feature>
<keyword evidence="5 6" id="KW-0472">Membrane</keyword>
<organism evidence="8 9">
    <name type="scientific">Acidipropionibacterium jensenii</name>
    <dbReference type="NCBI Taxonomy" id="1749"/>
    <lineage>
        <taxon>Bacteria</taxon>
        <taxon>Bacillati</taxon>
        <taxon>Actinomycetota</taxon>
        <taxon>Actinomycetes</taxon>
        <taxon>Propionibacteriales</taxon>
        <taxon>Propionibacteriaceae</taxon>
        <taxon>Acidipropionibacterium</taxon>
    </lineage>
</organism>
<dbReference type="Proteomes" id="UP000277858">
    <property type="component" value="Chromosome"/>
</dbReference>
<name>A0A3S4UYP2_9ACTN</name>
<feature type="transmembrane region" description="Helical" evidence="6">
    <location>
        <begin position="18"/>
        <end position="36"/>
    </location>
</feature>
<evidence type="ECO:0000256" key="5">
    <source>
        <dbReference type="ARBA" id="ARBA00023136"/>
    </source>
</evidence>
<reference evidence="8 9" key="1">
    <citation type="submission" date="2018-12" db="EMBL/GenBank/DDBJ databases">
        <authorList>
            <consortium name="Pathogen Informatics"/>
        </authorList>
    </citation>
    <scope>NUCLEOTIDE SEQUENCE [LARGE SCALE GENOMIC DNA]</scope>
    <source>
        <strain evidence="8 9">NCTC13652</strain>
    </source>
</reference>
<keyword evidence="2" id="KW-1003">Cell membrane</keyword>
<dbReference type="AlphaFoldDB" id="A0A3S4UYP2"/>
<evidence type="ECO:0000256" key="6">
    <source>
        <dbReference type="SAM" id="Phobius"/>
    </source>
</evidence>
<dbReference type="RefSeq" id="WP_232020909.1">
    <property type="nucleotide sequence ID" value="NZ_JAKDOF010000146.1"/>
</dbReference>
<keyword evidence="4 6" id="KW-1133">Transmembrane helix</keyword>
<keyword evidence="9" id="KW-1185">Reference proteome</keyword>
<accession>A0A3S4UYP2</accession>
<dbReference type="EMBL" id="LR134473">
    <property type="protein sequence ID" value="VEI03714.1"/>
    <property type="molecule type" value="Genomic_DNA"/>
</dbReference>
<evidence type="ECO:0000256" key="2">
    <source>
        <dbReference type="ARBA" id="ARBA00022475"/>
    </source>
</evidence>
<dbReference type="PANTHER" id="PTHR35007">
    <property type="entry name" value="INTEGRAL MEMBRANE PROTEIN-RELATED"/>
    <property type="match status" value="1"/>
</dbReference>
<evidence type="ECO:0000313" key="9">
    <source>
        <dbReference type="Proteomes" id="UP000277858"/>
    </source>
</evidence>
<dbReference type="PANTHER" id="PTHR35007:SF3">
    <property type="entry name" value="POSSIBLE CONSERVED ALANINE RICH MEMBRANE PROTEIN"/>
    <property type="match status" value="1"/>
</dbReference>
<feature type="transmembrane region" description="Helical" evidence="6">
    <location>
        <begin position="234"/>
        <end position="259"/>
    </location>
</feature>
<comment type="subcellular location">
    <subcellularLocation>
        <location evidence="1">Cell membrane</location>
        <topology evidence="1">Multi-pass membrane protein</topology>
    </subcellularLocation>
</comment>
<keyword evidence="3 6" id="KW-0812">Transmembrane</keyword>
<evidence type="ECO:0000259" key="7">
    <source>
        <dbReference type="Pfam" id="PF00482"/>
    </source>
</evidence>
<dbReference type="Pfam" id="PF00482">
    <property type="entry name" value="T2SSF"/>
    <property type="match status" value="1"/>
</dbReference>
<feature type="transmembrane region" description="Helical" evidence="6">
    <location>
        <begin position="89"/>
        <end position="108"/>
    </location>
</feature>
<dbReference type="InterPro" id="IPR018076">
    <property type="entry name" value="T2SS_GspF_dom"/>
</dbReference>
<proteinExistence type="predicted"/>
<evidence type="ECO:0000256" key="3">
    <source>
        <dbReference type="ARBA" id="ARBA00022692"/>
    </source>
</evidence>
<dbReference type="GO" id="GO:0005886">
    <property type="term" value="C:plasma membrane"/>
    <property type="evidence" value="ECO:0007669"/>
    <property type="project" value="UniProtKB-SubCell"/>
</dbReference>
<gene>
    <name evidence="8" type="ORF">NCTC13652_01926</name>
</gene>
<sequence length="262" mass="26980">MNGLIIPGLDATVLTDRGFAAVLAAVLAAVVGLLVVPPSPVSRIHPVTMPPLPPWARAVPGAAPVRTRVLLGVSAGLAATLAVPRTGWSSLLVGALAGALVSLAAGRLESTAARRERQARTVMMPDVLMLLAGSLEVGAPLRTAVERVIEFGDDPCTQDLRGLHSRISAGVPDDQAWRTLAATPGWAEVGRDVARAVTSGEGVASLLVAHAQEMRTAAAEAAEKRARKVGVNAIVPLVCCHLPAFILLGVVPIIAGTLFKVL</sequence>